<gene>
    <name evidence="5 6" type="primary">rpmH</name>
    <name evidence="6" type="ORF">G4Y79_13565</name>
</gene>
<evidence type="ECO:0000313" key="6">
    <source>
        <dbReference type="EMBL" id="QPC80740.1"/>
    </source>
</evidence>
<dbReference type="PROSITE" id="PS00784">
    <property type="entry name" value="RIBOSOMAL_L34"/>
    <property type="match status" value="1"/>
</dbReference>
<dbReference type="InterPro" id="IPR020939">
    <property type="entry name" value="Ribosomal_bL34_CS"/>
</dbReference>
<dbReference type="PANTHER" id="PTHR14503">
    <property type="entry name" value="MITOCHONDRIAL RIBOSOMAL PROTEIN 34 FAMILY MEMBER"/>
    <property type="match status" value="1"/>
</dbReference>
<dbReference type="GO" id="GO:1990904">
    <property type="term" value="C:ribonucleoprotein complex"/>
    <property type="evidence" value="ECO:0007669"/>
    <property type="project" value="UniProtKB-KW"/>
</dbReference>
<dbReference type="GO" id="GO:0005840">
    <property type="term" value="C:ribosome"/>
    <property type="evidence" value="ECO:0007669"/>
    <property type="project" value="UniProtKB-KW"/>
</dbReference>
<evidence type="ECO:0000256" key="1">
    <source>
        <dbReference type="ARBA" id="ARBA00010111"/>
    </source>
</evidence>
<accession>A0A7S8E5J6</accession>
<dbReference type="InterPro" id="IPR000271">
    <property type="entry name" value="Ribosomal_bL34"/>
</dbReference>
<protein>
    <recommendedName>
        <fullName evidence="4 5">Large ribosomal subunit protein bL34</fullName>
    </recommendedName>
</protein>
<dbReference type="FunFam" id="1.10.287.3980:FF:000001">
    <property type="entry name" value="Mitochondrial ribosomal protein L34"/>
    <property type="match status" value="1"/>
</dbReference>
<proteinExistence type="inferred from homology"/>
<evidence type="ECO:0000256" key="5">
    <source>
        <dbReference type="HAMAP-Rule" id="MF_00391"/>
    </source>
</evidence>
<dbReference type="Pfam" id="PF00468">
    <property type="entry name" value="Ribosomal_L34"/>
    <property type="match status" value="1"/>
</dbReference>
<organism evidence="6 7">
    <name type="scientific">Phototrophicus methaneseepsis</name>
    <dbReference type="NCBI Taxonomy" id="2710758"/>
    <lineage>
        <taxon>Bacteria</taxon>
        <taxon>Bacillati</taxon>
        <taxon>Chloroflexota</taxon>
        <taxon>Candidatus Thermofontia</taxon>
        <taxon>Phototrophicales</taxon>
        <taxon>Phototrophicaceae</taxon>
        <taxon>Phototrophicus</taxon>
    </lineage>
</organism>
<evidence type="ECO:0000256" key="3">
    <source>
        <dbReference type="ARBA" id="ARBA00023274"/>
    </source>
</evidence>
<dbReference type="NCBIfam" id="TIGR01030">
    <property type="entry name" value="rpmH_bact"/>
    <property type="match status" value="1"/>
</dbReference>
<evidence type="ECO:0000256" key="4">
    <source>
        <dbReference type="ARBA" id="ARBA00035177"/>
    </source>
</evidence>
<keyword evidence="2 5" id="KW-0689">Ribosomal protein</keyword>
<keyword evidence="7" id="KW-1185">Reference proteome</keyword>
<dbReference type="EMBL" id="CP062983">
    <property type="protein sequence ID" value="QPC80740.1"/>
    <property type="molecule type" value="Genomic_DNA"/>
</dbReference>
<reference evidence="6 7" key="1">
    <citation type="submission" date="2020-02" db="EMBL/GenBank/DDBJ databases">
        <authorList>
            <person name="Zheng R.K."/>
            <person name="Sun C.M."/>
        </authorList>
    </citation>
    <scope>NUCLEOTIDE SEQUENCE [LARGE SCALE GENOMIC DNA]</scope>
    <source>
        <strain evidence="7">rifampicinis</strain>
    </source>
</reference>
<dbReference type="Proteomes" id="UP000594468">
    <property type="component" value="Chromosome"/>
</dbReference>
<evidence type="ECO:0000256" key="2">
    <source>
        <dbReference type="ARBA" id="ARBA00022980"/>
    </source>
</evidence>
<dbReference type="AlphaFoldDB" id="A0A7S8E5J6"/>
<name>A0A7S8E5J6_9CHLR</name>
<dbReference type="RefSeq" id="WP_195168815.1">
    <property type="nucleotide sequence ID" value="NZ_CP062983.1"/>
</dbReference>
<dbReference type="Gene3D" id="1.10.287.3980">
    <property type="match status" value="1"/>
</dbReference>
<dbReference type="PANTHER" id="PTHR14503:SF4">
    <property type="entry name" value="LARGE RIBOSOMAL SUBUNIT PROTEIN BL34M"/>
    <property type="match status" value="1"/>
</dbReference>
<keyword evidence="3 5" id="KW-0687">Ribonucleoprotein</keyword>
<comment type="similarity">
    <text evidence="1 5">Belongs to the bacterial ribosomal protein bL34 family.</text>
</comment>
<evidence type="ECO:0000313" key="7">
    <source>
        <dbReference type="Proteomes" id="UP000594468"/>
    </source>
</evidence>
<sequence length="59" mass="7033">MSTKRTWQPKVRRRKRVHGFRARMNSKGGRKVLKARRSRGRHQLTVTPNHVKKVNWNAS</sequence>
<dbReference type="GO" id="GO:0006412">
    <property type="term" value="P:translation"/>
    <property type="evidence" value="ECO:0007669"/>
    <property type="project" value="UniProtKB-UniRule"/>
</dbReference>
<dbReference type="HAMAP" id="MF_00391">
    <property type="entry name" value="Ribosomal_bL34"/>
    <property type="match status" value="1"/>
</dbReference>
<dbReference type="GO" id="GO:0003735">
    <property type="term" value="F:structural constituent of ribosome"/>
    <property type="evidence" value="ECO:0007669"/>
    <property type="project" value="InterPro"/>
</dbReference>
<dbReference type="KEGG" id="pmet:G4Y79_13565"/>